<dbReference type="EMBL" id="JADGIZ020000002">
    <property type="protein sequence ID" value="KAL2919703.1"/>
    <property type="molecule type" value="Genomic_DNA"/>
</dbReference>
<dbReference type="InterPro" id="IPR039361">
    <property type="entry name" value="Cyclin"/>
</dbReference>
<gene>
    <name evidence="3" type="ORF">HK105_200617</name>
</gene>
<dbReference type="Pfam" id="PF00134">
    <property type="entry name" value="Cyclin_N"/>
    <property type="match status" value="1"/>
</dbReference>
<feature type="domain" description="Cyclin-like" evidence="2">
    <location>
        <begin position="75"/>
        <end position="160"/>
    </location>
</feature>
<comment type="caution">
    <text evidence="3">The sequence shown here is derived from an EMBL/GenBank/DDBJ whole genome shotgun (WGS) entry which is preliminary data.</text>
</comment>
<name>A0ABR4NJJ3_9FUNG</name>
<evidence type="ECO:0000313" key="3">
    <source>
        <dbReference type="EMBL" id="KAL2919703.1"/>
    </source>
</evidence>
<dbReference type="InterPro" id="IPR036915">
    <property type="entry name" value="Cyclin-like_sf"/>
</dbReference>
<dbReference type="Proteomes" id="UP001527925">
    <property type="component" value="Unassembled WGS sequence"/>
</dbReference>
<dbReference type="InterPro" id="IPR013763">
    <property type="entry name" value="Cyclin-like_dom"/>
</dbReference>
<comment type="similarity">
    <text evidence="1">Belongs to the cyclin family.</text>
</comment>
<reference evidence="3 4" key="1">
    <citation type="submission" date="2023-09" db="EMBL/GenBank/DDBJ databases">
        <title>Pangenome analysis of Batrachochytrium dendrobatidis and related Chytrids.</title>
        <authorList>
            <person name="Yacoub M.N."/>
            <person name="Stajich J.E."/>
            <person name="James T.Y."/>
        </authorList>
    </citation>
    <scope>NUCLEOTIDE SEQUENCE [LARGE SCALE GENOMIC DNA]</scope>
    <source>
        <strain evidence="3 4">JEL0888</strain>
    </source>
</reference>
<proteinExistence type="inferred from homology"/>
<dbReference type="PANTHER" id="PTHR10177">
    <property type="entry name" value="CYCLINS"/>
    <property type="match status" value="1"/>
</dbReference>
<dbReference type="SUPFAM" id="SSF47954">
    <property type="entry name" value="Cyclin-like"/>
    <property type="match status" value="1"/>
</dbReference>
<accession>A0ABR4NJJ3</accession>
<organism evidence="3 4">
    <name type="scientific">Polyrhizophydium stewartii</name>
    <dbReference type="NCBI Taxonomy" id="2732419"/>
    <lineage>
        <taxon>Eukaryota</taxon>
        <taxon>Fungi</taxon>
        <taxon>Fungi incertae sedis</taxon>
        <taxon>Chytridiomycota</taxon>
        <taxon>Chytridiomycota incertae sedis</taxon>
        <taxon>Chytridiomycetes</taxon>
        <taxon>Rhizophydiales</taxon>
        <taxon>Rhizophydiales incertae sedis</taxon>
        <taxon>Polyrhizophydium</taxon>
    </lineage>
</organism>
<dbReference type="Gene3D" id="1.10.472.10">
    <property type="entry name" value="Cyclin-like"/>
    <property type="match status" value="2"/>
</dbReference>
<evidence type="ECO:0000313" key="4">
    <source>
        <dbReference type="Proteomes" id="UP001527925"/>
    </source>
</evidence>
<protein>
    <recommendedName>
        <fullName evidence="2">Cyclin-like domain-containing protein</fullName>
    </recommendedName>
</protein>
<dbReference type="InterPro" id="IPR006671">
    <property type="entry name" value="Cyclin_N"/>
</dbReference>
<evidence type="ECO:0000256" key="1">
    <source>
        <dbReference type="RuleBase" id="RU000383"/>
    </source>
</evidence>
<sequence length="512" mass="56931">MSTTHFLLPLALDPEVVHAQRLVLLRQENDATLRASFGFLETMQVGYITPDQRRTPIAAFPPAPHVPPRRTQRAARLFQVHEHLQYQSFEIFHLAVNFVDRICGLHPVHLGRYQTLGAACLLIAGKLCEPNPPSCKSLVDLACGAFTHETLRAEELLVLKRLRWKLSAATPSAFLELFLADLPLGEQHRQAIYEMADTFLAVIQLYYRMMLFSPSVQSAACILATFAATRSDCEMCYRHLARQINALSLDTSAMAMGLHLPSMAEIEECSKQTIDIARPIFPHFVDAKYPRQVLEEQRQEKLEQARLACLVAQERQERQVLQDRQETVMFSSNPIDAYIRTPLSSASMPQRRTSAAPAPDVLIPRMSQPTKAAKKRTRSSSEISMHSSYSSAGASVTAHVNHSIGMGMIAPPQSLRADDHAYPPLQPSHMKLPSYPRGEAAQPYSSRSLSAVVHDGTGDDELDATDLSFASSTLTAPEMDQDKRLDRSARLLDTGSVLGSLQTSLKPHGRLY</sequence>
<keyword evidence="1" id="KW-0195">Cyclin</keyword>
<evidence type="ECO:0000259" key="2">
    <source>
        <dbReference type="SMART" id="SM00385"/>
    </source>
</evidence>
<keyword evidence="4" id="KW-1185">Reference proteome</keyword>
<dbReference type="SMART" id="SM00385">
    <property type="entry name" value="CYCLIN"/>
    <property type="match status" value="1"/>
</dbReference>